<dbReference type="CDD" id="cd00371">
    <property type="entry name" value="HMA"/>
    <property type="match status" value="1"/>
</dbReference>
<dbReference type="PROSITE" id="PS50846">
    <property type="entry name" value="HMA_2"/>
    <property type="match status" value="1"/>
</dbReference>
<keyword evidence="3" id="KW-1185">Reference proteome</keyword>
<dbReference type="InterPro" id="IPR006121">
    <property type="entry name" value="HMA_dom"/>
</dbReference>
<dbReference type="Proteomes" id="UP000218615">
    <property type="component" value="Unassembled WGS sequence"/>
</dbReference>
<dbReference type="SUPFAM" id="SSF55008">
    <property type="entry name" value="HMA, heavy metal-associated domain"/>
    <property type="match status" value="1"/>
</dbReference>
<dbReference type="Pfam" id="PF00403">
    <property type="entry name" value="HMA"/>
    <property type="match status" value="1"/>
</dbReference>
<dbReference type="InterPro" id="IPR036163">
    <property type="entry name" value="HMA_dom_sf"/>
</dbReference>
<name>A0A284VMT7_9EURY</name>
<reference evidence="3" key="1">
    <citation type="submission" date="2017-06" db="EMBL/GenBank/DDBJ databases">
        <authorList>
            <person name="Cremers G."/>
        </authorList>
    </citation>
    <scope>NUCLEOTIDE SEQUENCE [LARGE SCALE GENOMIC DNA]</scope>
</reference>
<protein>
    <submittedName>
        <fullName evidence="2">Copper chaperone CopZ</fullName>
    </submittedName>
</protein>
<proteinExistence type="predicted"/>
<feature type="domain" description="HMA" evidence="1">
    <location>
        <begin position="2"/>
        <end position="41"/>
    </location>
</feature>
<dbReference type="Gene3D" id="3.30.70.100">
    <property type="match status" value="1"/>
</dbReference>
<evidence type="ECO:0000313" key="3">
    <source>
        <dbReference type="Proteomes" id="UP000218615"/>
    </source>
</evidence>
<dbReference type="AlphaFoldDB" id="A0A284VMT7"/>
<sequence>MEDVIIKIKGMMCEHCEKMIHDAAVGVKGVRKAKADLKKAR</sequence>
<evidence type="ECO:0000313" key="2">
    <source>
        <dbReference type="EMBL" id="SNQ60596.1"/>
    </source>
</evidence>
<dbReference type="EMBL" id="FZMP01000106">
    <property type="protein sequence ID" value="SNQ60596.1"/>
    <property type="molecule type" value="Genomic_DNA"/>
</dbReference>
<gene>
    <name evidence="2" type="ORF">MNV_1940002</name>
</gene>
<organism evidence="2 3">
    <name type="scientific">Candidatus Methanoperedens nitratireducens</name>
    <dbReference type="NCBI Taxonomy" id="1392998"/>
    <lineage>
        <taxon>Archaea</taxon>
        <taxon>Methanobacteriati</taxon>
        <taxon>Methanobacteriota</taxon>
        <taxon>Stenosarchaea group</taxon>
        <taxon>Methanomicrobia</taxon>
        <taxon>Methanosarcinales</taxon>
        <taxon>ANME-2 cluster</taxon>
        <taxon>Candidatus Methanoperedentaceae</taxon>
        <taxon>Candidatus Methanoperedens</taxon>
    </lineage>
</organism>
<evidence type="ECO:0000259" key="1">
    <source>
        <dbReference type="PROSITE" id="PS50846"/>
    </source>
</evidence>
<accession>A0A284VMT7</accession>
<dbReference type="GO" id="GO:0046872">
    <property type="term" value="F:metal ion binding"/>
    <property type="evidence" value="ECO:0007669"/>
    <property type="project" value="InterPro"/>
</dbReference>
<dbReference type="RefSeq" id="WP_096205001.1">
    <property type="nucleotide sequence ID" value="NZ_FZMP01000106.1"/>
</dbReference>